<dbReference type="InterPro" id="IPR025743">
    <property type="entry name" value="TssM1_N"/>
</dbReference>
<dbReference type="AlphaFoldDB" id="A0A140NM95"/>
<sequence>MKLSFLSIPKITGSLKKLFFGDKPKIKSFLLLCLALLPAILIIWIWWWGPDFNYKGSYPLKELSARWLATIIILLIIVSWIGIATWKRVKRLESLKLDVELAVVDPVRHDIEFQNRYLDYWKSQFVRHLNGHTQSVYLRPWYFVLGADESGKHTLLKNSLNTLDIAPTENVVSDQKLPLHIQCLLADNAVLFVPDGKLLTQPVSEGDKPQLYHRLWNELLHWLSKNRSRQPMNGIVLTVDTLSLLTNSKEKIASSLLIYICVLKKSV</sequence>
<evidence type="ECO:0000259" key="2">
    <source>
        <dbReference type="Pfam" id="PF14331"/>
    </source>
</evidence>
<evidence type="ECO:0000256" key="1">
    <source>
        <dbReference type="SAM" id="Phobius"/>
    </source>
</evidence>
<gene>
    <name evidence="3" type="ordered locus">S70_09540</name>
</gene>
<evidence type="ECO:0000313" key="3">
    <source>
        <dbReference type="EMBL" id="AFH93768.1"/>
    </source>
</evidence>
<name>A0A140NM95_PROSM</name>
<dbReference type="InterPro" id="IPR053156">
    <property type="entry name" value="T6SS_TssM-like"/>
</dbReference>
<dbReference type="PANTHER" id="PTHR36153">
    <property type="entry name" value="INNER MEMBRANE PROTEIN-RELATED"/>
    <property type="match status" value="1"/>
</dbReference>
<reference evidence="4" key="2">
    <citation type="submission" date="2012-04" db="EMBL/GenBank/DDBJ databases">
        <title>Complete genome sequence of Providencia stuartii clinical isolate MRSN 2154.</title>
        <authorList>
            <person name="Clifford R.J."/>
            <person name="Hang J."/>
            <person name="Riley M.C."/>
            <person name="Onmus-Leone F."/>
            <person name="Kuschner R.A."/>
            <person name="Lesho E.P."/>
            <person name="Waterman P.E."/>
        </authorList>
    </citation>
    <scope>NUCLEOTIDE SEQUENCE [LARGE SCALE GENOMIC DNA]</scope>
    <source>
        <strain evidence="4">MRSN 2154</strain>
    </source>
</reference>
<dbReference type="HOGENOM" id="CLU_1041551_0_0_6"/>
<protein>
    <recommendedName>
        <fullName evidence="2">Type VI secretion system component TssM1 N-terminal domain-containing protein</fullName>
    </recommendedName>
</protein>
<dbReference type="KEGG" id="psi:S70_09540"/>
<proteinExistence type="predicted"/>
<feature type="domain" description="Type VI secretion system component TssM1 N-terminal" evidence="2">
    <location>
        <begin position="214"/>
        <end position="253"/>
    </location>
</feature>
<keyword evidence="1" id="KW-0472">Membrane</keyword>
<accession>A0A140NM95</accession>
<dbReference type="Proteomes" id="UP000005012">
    <property type="component" value="Chromosome"/>
</dbReference>
<evidence type="ECO:0000313" key="4">
    <source>
        <dbReference type="Proteomes" id="UP000005012"/>
    </source>
</evidence>
<keyword evidence="1" id="KW-0812">Transmembrane</keyword>
<keyword evidence="1" id="KW-1133">Transmembrane helix</keyword>
<dbReference type="PANTHER" id="PTHR36153:SF5">
    <property type="entry name" value="EXPORTED PROTEIN"/>
    <property type="match status" value="1"/>
</dbReference>
<organism evidence="3 4">
    <name type="scientific">Providencia stuartii (strain MRSN 2154)</name>
    <dbReference type="NCBI Taxonomy" id="1157951"/>
    <lineage>
        <taxon>Bacteria</taxon>
        <taxon>Pseudomonadati</taxon>
        <taxon>Pseudomonadota</taxon>
        <taxon>Gammaproteobacteria</taxon>
        <taxon>Enterobacterales</taxon>
        <taxon>Morganellaceae</taxon>
        <taxon>Providencia</taxon>
    </lineage>
</organism>
<feature type="transmembrane region" description="Helical" evidence="1">
    <location>
        <begin position="29"/>
        <end position="47"/>
    </location>
</feature>
<dbReference type="PATRIC" id="fig|1157951.4.peg.1912"/>
<dbReference type="Pfam" id="PF14331">
    <property type="entry name" value="IcmF-related_N"/>
    <property type="match status" value="1"/>
</dbReference>
<dbReference type="EMBL" id="CP003488">
    <property type="protein sequence ID" value="AFH93768.1"/>
    <property type="molecule type" value="Genomic_DNA"/>
</dbReference>
<reference evidence="3 4" key="1">
    <citation type="journal article" date="2012" name="J. Bacteriol.">
        <title>Complete Genome Sequence of Providencia stuartii Clinical Isolate MRSN 2154.</title>
        <authorList>
            <person name="Clifford R.J."/>
            <person name="Hang J."/>
            <person name="Riley M.C."/>
            <person name="Onmus-Leone F."/>
            <person name="Kuschner R.A."/>
            <person name="Lesho E.P."/>
            <person name="Waterman P.E."/>
        </authorList>
    </citation>
    <scope>NUCLEOTIDE SEQUENCE [LARGE SCALE GENOMIC DNA]</scope>
    <source>
        <strain evidence="3 4">MRSN 2154</strain>
    </source>
</reference>
<feature type="transmembrane region" description="Helical" evidence="1">
    <location>
        <begin position="67"/>
        <end position="86"/>
    </location>
</feature>